<accession>A5BMA2</accession>
<reference evidence="2" key="1">
    <citation type="journal article" date="2007" name="PLoS ONE">
        <title>The first genome sequence of an elite grapevine cultivar (Pinot noir Vitis vinifera L.): coping with a highly heterozygous genome.</title>
        <authorList>
            <person name="Velasco R."/>
            <person name="Zharkikh A."/>
            <person name="Troggio M."/>
            <person name="Cartwright D.A."/>
            <person name="Cestaro A."/>
            <person name="Pruss D."/>
            <person name="Pindo M."/>
            <person name="FitzGerald L.M."/>
            <person name="Vezzulli S."/>
            <person name="Reid J."/>
            <person name="Malacarne G."/>
            <person name="Iliev D."/>
            <person name="Coppola G."/>
            <person name="Wardell B."/>
            <person name="Micheletti D."/>
            <person name="Macalma T."/>
            <person name="Facci M."/>
            <person name="Mitchell J.T."/>
            <person name="Perazzolli M."/>
            <person name="Eldredge G."/>
            <person name="Gatto P."/>
            <person name="Oyzerski R."/>
            <person name="Moretto M."/>
            <person name="Gutin N."/>
            <person name="Stefanini M."/>
            <person name="Chen Y."/>
            <person name="Segala C."/>
            <person name="Davenport C."/>
            <person name="Dematte L."/>
            <person name="Mraz A."/>
            <person name="Battilana J."/>
            <person name="Stormo K."/>
            <person name="Costa F."/>
            <person name="Tao Q."/>
            <person name="Si-Ammour A."/>
            <person name="Harkins T."/>
            <person name="Lackey A."/>
            <person name="Perbost C."/>
            <person name="Taillon B."/>
            <person name="Stella A."/>
            <person name="Solovyev V."/>
            <person name="Fawcett J.A."/>
            <person name="Sterck L."/>
            <person name="Vandepoele K."/>
            <person name="Grando S.M."/>
            <person name="Toppo S."/>
            <person name="Moser C."/>
            <person name="Lanchbury J."/>
            <person name="Bogden R."/>
            <person name="Skolnick M."/>
            <person name="Sgaramella V."/>
            <person name="Bhatnagar S.K."/>
            <person name="Fontana P."/>
            <person name="Gutin A."/>
            <person name="Van de Peer Y."/>
            <person name="Salamini F."/>
            <person name="Viola R."/>
        </authorList>
    </citation>
    <scope>NUCLEOTIDE SEQUENCE</scope>
</reference>
<gene>
    <name evidence="2" type="ORF">VITISV_035096</name>
</gene>
<feature type="domain" description="Retrotransposon gag" evidence="1">
    <location>
        <begin position="48"/>
        <end position="135"/>
    </location>
</feature>
<dbReference type="InterPro" id="IPR005162">
    <property type="entry name" value="Retrotrans_gag_dom"/>
</dbReference>
<dbReference type="EMBL" id="AM464414">
    <property type="protein sequence ID" value="CAN61556.1"/>
    <property type="molecule type" value="Genomic_DNA"/>
</dbReference>
<dbReference type="AlphaFoldDB" id="A5BMA2"/>
<sequence>MPVASLPAKFRMPDIERYTGIGCPRIHFRLYSTVIRAHGLDESQMITLFPLSLSGATHRWFASLESSRCQTWDNLAQEFLQQFSFNTIVDVSRRELEALRQRTDESVSSFISRWLGKIAEIIDRPSKRDQIQMVLRSLQPRISKHVVKIPFIDFDSLVLALYDVEDGIFRGLWTDSSLSDVKGKKPFGGQRSVDVSAIGSTSQRPYRCHLPVPQLPKTHPFYTPHQYRPWAPRPTYDQTYMSQTLALPYYATKGTKRPPVSYSAIGQPCYMAQFATRPTYSHPRSKAQQTSTPFALRTLVPEAASVQTTIVEPLTFPHYSVQRPFVLIPDVDEVQAQYVDDVHTSNVQANAIPSFLHQKVKFIHDDQVVMVTSVRDMFISVEPVLQISHSDDDLLLTEFTFEEVQTLEIKDFYRDFMAMSFDHHNSIVVLDMMRGMSYLPGMGLGRHQHGPSEFMAFPDHDIPFGLGFIPTEVNYRYMVRLHKEKVRALLTHTLFDYPFCPYTLSLTSYFVRALEPQTPSDGIIGGLSTTQEAELQRLIQQLRLSDGALGTSTSTLIAPPFPDHLSLMTFCFPDEIDEHGTFFEIGDIVDGTVPHDEYVDEMLAMSLSQIEEIAQLELASPFDLFGVSAIEIAEEIQTAPTPEIAEDVIVIDGLFDDHVGLVKGAFDFVDQPLSFDVLSRFVSHHDDVYDSSFMDLSIFDYLPVSRDIALSAPSSPTSQIFDIDDEIVQPDSDDDSFFDFDPDPMD</sequence>
<proteinExistence type="predicted"/>
<dbReference type="PANTHER" id="PTHR33223">
    <property type="entry name" value="CCHC-TYPE DOMAIN-CONTAINING PROTEIN"/>
    <property type="match status" value="1"/>
</dbReference>
<evidence type="ECO:0000313" key="2">
    <source>
        <dbReference type="EMBL" id="CAN61556.1"/>
    </source>
</evidence>
<dbReference type="Pfam" id="PF03732">
    <property type="entry name" value="Retrotrans_gag"/>
    <property type="match status" value="1"/>
</dbReference>
<evidence type="ECO:0000259" key="1">
    <source>
        <dbReference type="Pfam" id="PF03732"/>
    </source>
</evidence>
<organism evidence="2">
    <name type="scientific">Vitis vinifera</name>
    <name type="common">Grape</name>
    <dbReference type="NCBI Taxonomy" id="29760"/>
    <lineage>
        <taxon>Eukaryota</taxon>
        <taxon>Viridiplantae</taxon>
        <taxon>Streptophyta</taxon>
        <taxon>Embryophyta</taxon>
        <taxon>Tracheophyta</taxon>
        <taxon>Spermatophyta</taxon>
        <taxon>Magnoliopsida</taxon>
        <taxon>eudicotyledons</taxon>
        <taxon>Gunneridae</taxon>
        <taxon>Pentapetalae</taxon>
        <taxon>rosids</taxon>
        <taxon>Vitales</taxon>
        <taxon>Vitaceae</taxon>
        <taxon>Viteae</taxon>
        <taxon>Vitis</taxon>
    </lineage>
</organism>
<name>A5BMA2_VITVI</name>
<dbReference type="PANTHER" id="PTHR33223:SF8">
    <property type="entry name" value="OS04G0172440 PROTEIN"/>
    <property type="match status" value="1"/>
</dbReference>
<protein>
    <recommendedName>
        <fullName evidence="1">Retrotransposon gag domain-containing protein</fullName>
    </recommendedName>
</protein>